<evidence type="ECO:0000313" key="2">
    <source>
        <dbReference type="EMBL" id="CDW74775.1"/>
    </source>
</evidence>
<keyword evidence="1" id="KW-1133">Transmembrane helix</keyword>
<gene>
    <name evidence="2" type="primary">Contig3166.g3385</name>
    <name evidence="2" type="ORF">STYLEM_3758</name>
</gene>
<protein>
    <submittedName>
        <fullName evidence="2">Uncharacterized protein</fullName>
    </submittedName>
</protein>
<evidence type="ECO:0000313" key="3">
    <source>
        <dbReference type="Proteomes" id="UP000039865"/>
    </source>
</evidence>
<keyword evidence="1" id="KW-0812">Transmembrane</keyword>
<feature type="transmembrane region" description="Helical" evidence="1">
    <location>
        <begin position="80"/>
        <end position="101"/>
    </location>
</feature>
<evidence type="ECO:0000256" key="1">
    <source>
        <dbReference type="SAM" id="Phobius"/>
    </source>
</evidence>
<organism evidence="2 3">
    <name type="scientific">Stylonychia lemnae</name>
    <name type="common">Ciliate</name>
    <dbReference type="NCBI Taxonomy" id="5949"/>
    <lineage>
        <taxon>Eukaryota</taxon>
        <taxon>Sar</taxon>
        <taxon>Alveolata</taxon>
        <taxon>Ciliophora</taxon>
        <taxon>Intramacronucleata</taxon>
        <taxon>Spirotrichea</taxon>
        <taxon>Stichotrichia</taxon>
        <taxon>Sporadotrichida</taxon>
        <taxon>Oxytrichidae</taxon>
        <taxon>Stylonychinae</taxon>
        <taxon>Stylonychia</taxon>
    </lineage>
</organism>
<proteinExistence type="predicted"/>
<feature type="transmembrane region" description="Helical" evidence="1">
    <location>
        <begin position="113"/>
        <end position="133"/>
    </location>
</feature>
<dbReference type="AlphaFoldDB" id="A0A077ZY17"/>
<dbReference type="EMBL" id="CCKQ01003653">
    <property type="protein sequence ID" value="CDW74775.1"/>
    <property type="molecule type" value="Genomic_DNA"/>
</dbReference>
<feature type="transmembrane region" description="Helical" evidence="1">
    <location>
        <begin position="48"/>
        <end position="74"/>
    </location>
</feature>
<dbReference type="Proteomes" id="UP000039865">
    <property type="component" value="Unassembled WGS sequence"/>
</dbReference>
<accession>A0A077ZY17</accession>
<dbReference type="InParanoid" id="A0A077ZY17"/>
<reference evidence="2 3" key="1">
    <citation type="submission" date="2014-06" db="EMBL/GenBank/DDBJ databases">
        <authorList>
            <person name="Swart Estienne"/>
        </authorList>
    </citation>
    <scope>NUCLEOTIDE SEQUENCE [LARGE SCALE GENOMIC DNA]</scope>
    <source>
        <strain evidence="2 3">130c</strain>
    </source>
</reference>
<name>A0A077ZY17_STYLE</name>
<keyword evidence="3" id="KW-1185">Reference proteome</keyword>
<keyword evidence="1" id="KW-0472">Membrane</keyword>
<feature type="transmembrane region" description="Helical" evidence="1">
    <location>
        <begin position="148"/>
        <end position="169"/>
    </location>
</feature>
<sequence>MFNPEINDHRFNPLEMSQSLQPSREPKFCLCIPLAKGVCCGLMSLKTILIIIALIDITIGGAAIGIGVIAFMKYKLKLQLAAYVFICGVSLILAFAGLYAVAYKKMKIIKFYFAWKCIEVCIIPFFELIIVFVEVSDESGALSQTPTINYYIIVLTKAFLRAYFSYLIYSYYKRVDRGEQLLVEYGDRRLNKMIEEIKEEQRKQEWELELTERATSRV</sequence>